<dbReference type="InterPro" id="IPR013320">
    <property type="entry name" value="ConA-like_dom_sf"/>
</dbReference>
<dbReference type="EMBL" id="FNQY01000041">
    <property type="protein sequence ID" value="SEA66238.1"/>
    <property type="molecule type" value="Genomic_DNA"/>
</dbReference>
<dbReference type="Proteomes" id="UP000199041">
    <property type="component" value="Unassembled WGS sequence"/>
</dbReference>
<protein>
    <submittedName>
        <fullName evidence="2">Concanavalin A-like lectin/glucanases superfamily protein</fullName>
    </submittedName>
</protein>
<dbReference type="Pfam" id="PF16342">
    <property type="entry name" value="DUF4972"/>
    <property type="match status" value="1"/>
</dbReference>
<dbReference type="InterPro" id="IPR032510">
    <property type="entry name" value="DUF4972"/>
</dbReference>
<dbReference type="SUPFAM" id="SSF49899">
    <property type="entry name" value="Concanavalin A-like lectins/glucanases"/>
    <property type="match status" value="1"/>
</dbReference>
<keyword evidence="3" id="KW-1185">Reference proteome</keyword>
<dbReference type="OrthoDB" id="639407at2"/>
<dbReference type="Gene3D" id="2.60.120.200">
    <property type="match status" value="1"/>
</dbReference>
<accession>A0A1H4D0X4</accession>
<dbReference type="GO" id="GO:0004553">
    <property type="term" value="F:hydrolase activity, hydrolyzing O-glycosyl compounds"/>
    <property type="evidence" value="ECO:0007669"/>
    <property type="project" value="UniProtKB-ARBA"/>
</dbReference>
<dbReference type="STRING" id="551991.SAMN05192529_1417"/>
<evidence type="ECO:0000313" key="3">
    <source>
        <dbReference type="Proteomes" id="UP000199041"/>
    </source>
</evidence>
<gene>
    <name evidence="2" type="ORF">SAMN05192529_1417</name>
</gene>
<feature type="chain" id="PRO_5011450817" evidence="1">
    <location>
        <begin position="24"/>
        <end position="379"/>
    </location>
</feature>
<name>A0A1H4D0X4_9BACT</name>
<evidence type="ECO:0000256" key="1">
    <source>
        <dbReference type="SAM" id="SignalP"/>
    </source>
</evidence>
<dbReference type="Pfam" id="PF13385">
    <property type="entry name" value="Laminin_G_3"/>
    <property type="match status" value="1"/>
</dbReference>
<dbReference type="AlphaFoldDB" id="A0A1H4D0X4"/>
<proteinExistence type="predicted"/>
<sequence length="379" mass="43249">MRKAILLCTVGCALLLILQLSSCSEQKHHFDAVSAVEDSYISQLDTLISTMTELSQNADYGTHSGQYPAESRAILTDAISNANRYVLLIKYQDPQPSAGEKDRYLTVIHNAIDKFKGSIRTEDAETIPAELFVDGKTTQSYIDFGRSKDYTVFGETGNQSFTIEFWVKIMERGPYDNSIFLCTYLSNGTDRWRNGWMMYWRNSSGGIYRTTWGGILPDSRYGLWEPNFPAPPEEQWQHYAFVYSDKGLDGNASLRAKLYLNGEVVATQTNSNAAEVYNSSDYDNYDKPMTGFCRWVNMEKMEEGFSGYMKEIRIWKEAKTDDYIRSSYLEQTDIRGKETNLVAAWDFTSKPTGSDNQVLDLTGRHEARIIGTYKWNVIQ</sequence>
<keyword evidence="2" id="KW-0430">Lectin</keyword>
<dbReference type="GO" id="GO:0030246">
    <property type="term" value="F:carbohydrate binding"/>
    <property type="evidence" value="ECO:0007669"/>
    <property type="project" value="UniProtKB-KW"/>
</dbReference>
<organism evidence="2 3">
    <name type="scientific">Arachidicoccus rhizosphaerae</name>
    <dbReference type="NCBI Taxonomy" id="551991"/>
    <lineage>
        <taxon>Bacteria</taxon>
        <taxon>Pseudomonadati</taxon>
        <taxon>Bacteroidota</taxon>
        <taxon>Chitinophagia</taxon>
        <taxon>Chitinophagales</taxon>
        <taxon>Chitinophagaceae</taxon>
        <taxon>Arachidicoccus</taxon>
    </lineage>
</organism>
<dbReference type="GO" id="GO:0005975">
    <property type="term" value="P:carbohydrate metabolic process"/>
    <property type="evidence" value="ECO:0007669"/>
    <property type="project" value="UniProtKB-ARBA"/>
</dbReference>
<evidence type="ECO:0000313" key="2">
    <source>
        <dbReference type="EMBL" id="SEA66238.1"/>
    </source>
</evidence>
<dbReference type="Gene3D" id="1.20.1270.90">
    <property type="entry name" value="AF1782-like"/>
    <property type="match status" value="1"/>
</dbReference>
<reference evidence="2 3" key="1">
    <citation type="submission" date="2016-10" db="EMBL/GenBank/DDBJ databases">
        <authorList>
            <person name="de Groot N.N."/>
        </authorList>
    </citation>
    <scope>NUCLEOTIDE SEQUENCE [LARGE SCALE GENOMIC DNA]</scope>
    <source>
        <strain evidence="2 3">Vu-144</strain>
    </source>
</reference>
<keyword evidence="1" id="KW-0732">Signal</keyword>
<feature type="signal peptide" evidence="1">
    <location>
        <begin position="1"/>
        <end position="23"/>
    </location>
</feature>
<dbReference type="RefSeq" id="WP_091401484.1">
    <property type="nucleotide sequence ID" value="NZ_FNQY01000041.1"/>
</dbReference>